<dbReference type="Gene3D" id="3.40.50.300">
    <property type="entry name" value="P-loop containing nucleotide triphosphate hydrolases"/>
    <property type="match status" value="2"/>
</dbReference>
<gene>
    <name evidence="15" type="ORF">FM111_13900</name>
</gene>
<dbReference type="GO" id="GO:0003676">
    <property type="term" value="F:nucleic acid binding"/>
    <property type="evidence" value="ECO:0007669"/>
    <property type="project" value="InterPro"/>
</dbReference>
<sequence length="499" mass="54074">MSDITFESMGLNKALLTALAATGYEKPTPIQAKSIPDVMKGKDLLGIAQTGTGKTAAFALPILHRLAENRVAPKPRTTRALILSPTRELATQIADSFKQYGAHLGFRVAVIFGGVKYGPQERALQQGLDVLVAAPGRLLDHLQQKTLDLSSTEIFVLDEADQMLDLGFIKPIRQIVSRIPAKRQNLFFSATMPSEIGKLAGELLKDPVKVQVTPQATTVERIQQSVIWVEQGKKRALLTELFSDPAYTRCLVFTKTKHGADKVAAYLEAGGVEAGAIHGNKSQPQRERALEAFKNGKLRVLVATDIAARGIDVDKVTHVVNFELPYVPEAYVHRIGRTARAGKDGTAISFVAGDEMKLLKDIEKVTRQKIPAIDRRNDKALSQLDASIMSAGVAKKATLPEREGRSDGEGRGGRRGGRNPHREGVKQEGGGQPHRQRRGRNGAPAAERPAAAYDPMAGDRARSSVRAAPSAEPKPVGELQRRPRRRRPSNGGKGHAAQG</sequence>
<dbReference type="Proteomes" id="UP000195766">
    <property type="component" value="Unassembled WGS sequence"/>
</dbReference>
<evidence type="ECO:0000256" key="11">
    <source>
        <dbReference type="SAM" id="MobiDB-lite"/>
    </source>
</evidence>
<dbReference type="PROSITE" id="PS51194">
    <property type="entry name" value="HELICASE_CTER"/>
    <property type="match status" value="1"/>
</dbReference>
<feature type="domain" description="Helicase C-terminal" evidence="13">
    <location>
        <begin position="233"/>
        <end position="381"/>
    </location>
</feature>
<dbReference type="SMART" id="SM00490">
    <property type="entry name" value="HELICc"/>
    <property type="match status" value="1"/>
</dbReference>
<accession>A0A1R4GMT3</accession>
<dbReference type="FunFam" id="3.40.50.300:FF:000108">
    <property type="entry name" value="ATP-dependent RNA helicase RhlE"/>
    <property type="match status" value="1"/>
</dbReference>
<evidence type="ECO:0000256" key="2">
    <source>
        <dbReference type="ARBA" id="ARBA00022490"/>
    </source>
</evidence>
<dbReference type="Pfam" id="PF00271">
    <property type="entry name" value="Helicase_C"/>
    <property type="match status" value="1"/>
</dbReference>
<proteinExistence type="inferred from homology"/>
<keyword evidence="4" id="KW-0378">Hydrolase</keyword>
<dbReference type="InterPro" id="IPR050079">
    <property type="entry name" value="DEAD_box_RNA_helicase"/>
</dbReference>
<evidence type="ECO:0000313" key="16">
    <source>
        <dbReference type="Proteomes" id="UP000195766"/>
    </source>
</evidence>
<dbReference type="InterPro" id="IPR011545">
    <property type="entry name" value="DEAD/DEAH_box_helicase_dom"/>
</dbReference>
<dbReference type="CDD" id="cd18787">
    <property type="entry name" value="SF2_C_DEAD"/>
    <property type="match status" value="1"/>
</dbReference>
<evidence type="ECO:0000256" key="9">
    <source>
        <dbReference type="ARBA" id="ARBA00074363"/>
    </source>
</evidence>
<organism evidence="15 16">
    <name type="scientific">Brevundimonas diminuta 3F5N</name>
    <dbReference type="NCBI Taxonomy" id="1255603"/>
    <lineage>
        <taxon>Bacteria</taxon>
        <taxon>Pseudomonadati</taxon>
        <taxon>Pseudomonadota</taxon>
        <taxon>Alphaproteobacteria</taxon>
        <taxon>Caulobacterales</taxon>
        <taxon>Caulobacteraceae</taxon>
        <taxon>Brevundimonas</taxon>
    </lineage>
</organism>
<dbReference type="InterPro" id="IPR001650">
    <property type="entry name" value="Helicase_C-like"/>
</dbReference>
<dbReference type="EC" id="3.6.4.13" evidence="1"/>
<dbReference type="GO" id="GO:0042255">
    <property type="term" value="P:ribosome assembly"/>
    <property type="evidence" value="ECO:0007669"/>
    <property type="project" value="UniProtKB-ARBA"/>
</dbReference>
<evidence type="ECO:0000256" key="1">
    <source>
        <dbReference type="ARBA" id="ARBA00012552"/>
    </source>
</evidence>
<dbReference type="PANTHER" id="PTHR47959">
    <property type="entry name" value="ATP-DEPENDENT RNA HELICASE RHLE-RELATED"/>
    <property type="match status" value="1"/>
</dbReference>
<evidence type="ECO:0000313" key="15">
    <source>
        <dbReference type="EMBL" id="SJM69182.1"/>
    </source>
</evidence>
<dbReference type="GO" id="GO:0009266">
    <property type="term" value="P:response to temperature stimulus"/>
    <property type="evidence" value="ECO:0007669"/>
    <property type="project" value="UniProtKB-ARBA"/>
</dbReference>
<name>A0A1R4GMT3_BREDI</name>
<evidence type="ECO:0000259" key="14">
    <source>
        <dbReference type="PROSITE" id="PS51195"/>
    </source>
</evidence>
<dbReference type="GO" id="GO:0005829">
    <property type="term" value="C:cytosol"/>
    <property type="evidence" value="ECO:0007669"/>
    <property type="project" value="TreeGrafter"/>
</dbReference>
<evidence type="ECO:0000259" key="12">
    <source>
        <dbReference type="PROSITE" id="PS51192"/>
    </source>
</evidence>
<evidence type="ECO:0000259" key="13">
    <source>
        <dbReference type="PROSITE" id="PS51194"/>
    </source>
</evidence>
<feature type="short sequence motif" description="Q motif" evidence="10">
    <location>
        <begin position="4"/>
        <end position="32"/>
    </location>
</feature>
<evidence type="ECO:0000256" key="10">
    <source>
        <dbReference type="PROSITE-ProRule" id="PRU00552"/>
    </source>
</evidence>
<feature type="domain" description="Helicase ATP-binding" evidence="12">
    <location>
        <begin position="35"/>
        <end position="210"/>
    </location>
</feature>
<feature type="domain" description="DEAD-box RNA helicase Q" evidence="14">
    <location>
        <begin position="4"/>
        <end position="32"/>
    </location>
</feature>
<dbReference type="Pfam" id="PF00270">
    <property type="entry name" value="DEAD"/>
    <property type="match status" value="1"/>
</dbReference>
<comment type="similarity">
    <text evidence="7">Belongs to the DEAD box helicase family.</text>
</comment>
<dbReference type="GO" id="GO:0005524">
    <property type="term" value="F:ATP binding"/>
    <property type="evidence" value="ECO:0007669"/>
    <property type="project" value="UniProtKB-KW"/>
</dbReference>
<protein>
    <recommendedName>
        <fullName evidence="9">DEAD-box ATP-dependent RNA helicase RhpA</fullName>
        <ecNumber evidence="1">3.6.4.13</ecNumber>
    </recommendedName>
</protein>
<evidence type="ECO:0000256" key="6">
    <source>
        <dbReference type="ARBA" id="ARBA00022840"/>
    </source>
</evidence>
<dbReference type="PANTHER" id="PTHR47959:SF13">
    <property type="entry name" value="ATP-DEPENDENT RNA HELICASE RHLE"/>
    <property type="match status" value="1"/>
</dbReference>
<dbReference type="SUPFAM" id="SSF52540">
    <property type="entry name" value="P-loop containing nucleoside triphosphate hydrolases"/>
    <property type="match status" value="1"/>
</dbReference>
<dbReference type="EMBL" id="FUIE01000080">
    <property type="protein sequence ID" value="SJM69182.1"/>
    <property type="molecule type" value="Genomic_DNA"/>
</dbReference>
<dbReference type="AlphaFoldDB" id="A0A1R4GMT3"/>
<dbReference type="InterPro" id="IPR014014">
    <property type="entry name" value="RNA_helicase_DEAD_Q_motif"/>
</dbReference>
<keyword evidence="6" id="KW-0067">ATP-binding</keyword>
<dbReference type="InterPro" id="IPR027417">
    <property type="entry name" value="P-loop_NTPase"/>
</dbReference>
<reference evidence="15 16" key="1">
    <citation type="submission" date="2017-02" db="EMBL/GenBank/DDBJ databases">
        <authorList>
            <person name="Peterson S.W."/>
        </authorList>
    </citation>
    <scope>NUCLEOTIDE SEQUENCE [LARGE SCALE GENOMIC DNA]</scope>
    <source>
        <strain evidence="15 16">3F5N</strain>
    </source>
</reference>
<evidence type="ECO:0000256" key="8">
    <source>
        <dbReference type="ARBA" id="ARBA00047984"/>
    </source>
</evidence>
<feature type="compositionally biased region" description="Low complexity" evidence="11">
    <location>
        <begin position="441"/>
        <end position="452"/>
    </location>
</feature>
<keyword evidence="5 15" id="KW-0347">Helicase</keyword>
<dbReference type="GO" id="GO:0003724">
    <property type="term" value="F:RNA helicase activity"/>
    <property type="evidence" value="ECO:0007669"/>
    <property type="project" value="UniProtKB-EC"/>
</dbReference>
<dbReference type="PROSITE" id="PS51192">
    <property type="entry name" value="HELICASE_ATP_BIND_1"/>
    <property type="match status" value="1"/>
</dbReference>
<evidence type="ECO:0000256" key="3">
    <source>
        <dbReference type="ARBA" id="ARBA00022741"/>
    </source>
</evidence>
<dbReference type="SMART" id="SM00487">
    <property type="entry name" value="DEXDc"/>
    <property type="match status" value="1"/>
</dbReference>
<feature type="compositionally biased region" description="Basic and acidic residues" evidence="11">
    <location>
        <begin position="398"/>
        <end position="412"/>
    </location>
</feature>
<dbReference type="InterPro" id="IPR014001">
    <property type="entry name" value="Helicase_ATP-bd"/>
</dbReference>
<dbReference type="CDD" id="cd00268">
    <property type="entry name" value="DEADc"/>
    <property type="match status" value="1"/>
</dbReference>
<comment type="catalytic activity">
    <reaction evidence="8">
        <text>ATP + H2O = ADP + phosphate + H(+)</text>
        <dbReference type="Rhea" id="RHEA:13065"/>
        <dbReference type="ChEBI" id="CHEBI:15377"/>
        <dbReference type="ChEBI" id="CHEBI:15378"/>
        <dbReference type="ChEBI" id="CHEBI:30616"/>
        <dbReference type="ChEBI" id="CHEBI:43474"/>
        <dbReference type="ChEBI" id="CHEBI:456216"/>
        <dbReference type="EC" id="3.6.4.13"/>
    </reaction>
</comment>
<dbReference type="InterPro" id="IPR044742">
    <property type="entry name" value="DEAD/DEAH_RhlB"/>
</dbReference>
<dbReference type="PROSITE" id="PS51195">
    <property type="entry name" value="Q_MOTIF"/>
    <property type="match status" value="1"/>
</dbReference>
<keyword evidence="3" id="KW-0547">Nucleotide-binding</keyword>
<feature type="region of interest" description="Disordered" evidence="11">
    <location>
        <begin position="392"/>
        <end position="499"/>
    </location>
</feature>
<keyword evidence="2" id="KW-0963">Cytoplasm</keyword>
<evidence type="ECO:0000256" key="7">
    <source>
        <dbReference type="ARBA" id="ARBA00038437"/>
    </source>
</evidence>
<evidence type="ECO:0000256" key="5">
    <source>
        <dbReference type="ARBA" id="ARBA00022806"/>
    </source>
</evidence>
<dbReference type="GO" id="GO:0016787">
    <property type="term" value="F:hydrolase activity"/>
    <property type="evidence" value="ECO:0007669"/>
    <property type="project" value="UniProtKB-KW"/>
</dbReference>
<evidence type="ECO:0000256" key="4">
    <source>
        <dbReference type="ARBA" id="ARBA00022801"/>
    </source>
</evidence>